<name>A0A1E1LN78_9HELO</name>
<accession>A0A1E1LN78</accession>
<protein>
    <submittedName>
        <fullName evidence="1">Uncharacterized protein</fullName>
    </submittedName>
</protein>
<evidence type="ECO:0000313" key="2">
    <source>
        <dbReference type="Proteomes" id="UP000178129"/>
    </source>
</evidence>
<dbReference type="EMBL" id="FJUW01000065">
    <property type="protein sequence ID" value="CZT11971.1"/>
    <property type="molecule type" value="Genomic_DNA"/>
</dbReference>
<dbReference type="Proteomes" id="UP000178129">
    <property type="component" value="Unassembled WGS sequence"/>
</dbReference>
<gene>
    <name evidence="1" type="ORF">RCO7_15162</name>
</gene>
<dbReference type="InParanoid" id="A0A1E1LN78"/>
<comment type="caution">
    <text evidence="1">The sequence shown here is derived from an EMBL/GenBank/DDBJ whole genome shotgun (WGS) entry which is preliminary data.</text>
</comment>
<proteinExistence type="predicted"/>
<keyword evidence="2" id="KW-1185">Reference proteome</keyword>
<organism evidence="1 2">
    <name type="scientific">Rhynchosporium graminicola</name>
    <dbReference type="NCBI Taxonomy" id="2792576"/>
    <lineage>
        <taxon>Eukaryota</taxon>
        <taxon>Fungi</taxon>
        <taxon>Dikarya</taxon>
        <taxon>Ascomycota</taxon>
        <taxon>Pezizomycotina</taxon>
        <taxon>Leotiomycetes</taxon>
        <taxon>Helotiales</taxon>
        <taxon>Ploettnerulaceae</taxon>
        <taxon>Rhynchosporium</taxon>
    </lineage>
</organism>
<reference evidence="2" key="1">
    <citation type="submission" date="2016-03" db="EMBL/GenBank/DDBJ databases">
        <authorList>
            <person name="Ploux O."/>
        </authorList>
    </citation>
    <scope>NUCLEOTIDE SEQUENCE [LARGE SCALE GENOMIC DNA]</scope>
    <source>
        <strain evidence="2">UK7</strain>
    </source>
</reference>
<dbReference type="AlphaFoldDB" id="A0A1E1LN78"/>
<sequence>MGFSLLAFDHDSLETRRGYRTEDSKPCIEKKFERLTVKYHVLTVKFIVIVNGATTTYPPIVSLF</sequence>
<evidence type="ECO:0000313" key="1">
    <source>
        <dbReference type="EMBL" id="CZT11971.1"/>
    </source>
</evidence>